<evidence type="ECO:0000256" key="3">
    <source>
        <dbReference type="ARBA" id="ARBA00023082"/>
    </source>
</evidence>
<keyword evidence="8" id="KW-1185">Reference proteome</keyword>
<dbReference type="SUPFAM" id="SSF88946">
    <property type="entry name" value="Sigma2 domain of RNA polymerase sigma factors"/>
    <property type="match status" value="1"/>
</dbReference>
<dbReference type="Pfam" id="PF04542">
    <property type="entry name" value="Sigma70_r2"/>
    <property type="match status" value="1"/>
</dbReference>
<evidence type="ECO:0000313" key="8">
    <source>
        <dbReference type="Proteomes" id="UP000245647"/>
    </source>
</evidence>
<dbReference type="AlphaFoldDB" id="A0A2U2PFG6"/>
<dbReference type="RefSeq" id="WP_109416265.1">
    <property type="nucleotide sequence ID" value="NZ_QEAS01000010.1"/>
</dbReference>
<dbReference type="NCBIfam" id="TIGR02937">
    <property type="entry name" value="sigma70-ECF"/>
    <property type="match status" value="1"/>
</dbReference>
<keyword evidence="3" id="KW-0731">Sigma factor</keyword>
<reference evidence="7 8" key="1">
    <citation type="submission" date="2018-04" db="EMBL/GenBank/DDBJ databases">
        <title>Pedobacter chongqingensis sp. nov., isolated from a rottenly hemp rope.</title>
        <authorList>
            <person name="Cai Y."/>
        </authorList>
    </citation>
    <scope>NUCLEOTIDE SEQUENCE [LARGE SCALE GENOMIC DNA]</scope>
    <source>
        <strain evidence="7 8">FJ4-8</strain>
    </source>
</reference>
<accession>A0A2U2PFG6</accession>
<dbReference type="GO" id="GO:0003677">
    <property type="term" value="F:DNA binding"/>
    <property type="evidence" value="ECO:0007669"/>
    <property type="project" value="InterPro"/>
</dbReference>
<keyword evidence="2" id="KW-0805">Transcription regulation</keyword>
<feature type="domain" description="RNA polymerase sigma-70 region 2" evidence="5">
    <location>
        <begin position="27"/>
        <end position="92"/>
    </location>
</feature>
<evidence type="ECO:0000313" key="7">
    <source>
        <dbReference type="EMBL" id="PWG80148.1"/>
    </source>
</evidence>
<dbReference type="Gene3D" id="1.10.10.10">
    <property type="entry name" value="Winged helix-like DNA-binding domain superfamily/Winged helix DNA-binding domain"/>
    <property type="match status" value="1"/>
</dbReference>
<evidence type="ECO:0000259" key="5">
    <source>
        <dbReference type="Pfam" id="PF04542"/>
    </source>
</evidence>
<dbReference type="InterPro" id="IPR014284">
    <property type="entry name" value="RNA_pol_sigma-70_dom"/>
</dbReference>
<dbReference type="InterPro" id="IPR039425">
    <property type="entry name" value="RNA_pol_sigma-70-like"/>
</dbReference>
<dbReference type="InterPro" id="IPR007627">
    <property type="entry name" value="RNA_pol_sigma70_r2"/>
</dbReference>
<proteinExistence type="inferred from homology"/>
<dbReference type="EMBL" id="QEAS01000010">
    <property type="protein sequence ID" value="PWG80148.1"/>
    <property type="molecule type" value="Genomic_DNA"/>
</dbReference>
<dbReference type="InterPro" id="IPR013324">
    <property type="entry name" value="RNA_pol_sigma_r3/r4-like"/>
</dbReference>
<evidence type="ECO:0000256" key="1">
    <source>
        <dbReference type="ARBA" id="ARBA00010641"/>
    </source>
</evidence>
<dbReference type="SUPFAM" id="SSF88659">
    <property type="entry name" value="Sigma3 and sigma4 domains of RNA polymerase sigma factors"/>
    <property type="match status" value="1"/>
</dbReference>
<name>A0A2U2PFG6_9SPHI</name>
<keyword evidence="4" id="KW-0804">Transcription</keyword>
<dbReference type="InterPro" id="IPR036388">
    <property type="entry name" value="WH-like_DNA-bd_sf"/>
</dbReference>
<sequence>MYKKTGISEQELVLKCKSGELKFQEKLYKHFYGYAMGVGLRYLSDREDVLEVVNDSFIKVFKAIEFFNDTQPFKAWLRRIVINTAIDHRRKNLKFLNNVDIDEAVYVGRAAEAIENLSVKDILHLMDDLPELHRVVFNLYEIDGYNHDEISSMLSIPVSSSRVYLSRAKEKLRKYWNQQEGNYVRPV</sequence>
<evidence type="ECO:0000256" key="4">
    <source>
        <dbReference type="ARBA" id="ARBA00023163"/>
    </source>
</evidence>
<dbReference type="Gene3D" id="1.10.1740.10">
    <property type="match status" value="1"/>
</dbReference>
<dbReference type="Pfam" id="PF08281">
    <property type="entry name" value="Sigma70_r4_2"/>
    <property type="match status" value="1"/>
</dbReference>
<protein>
    <submittedName>
        <fullName evidence="7">RNA polymerase subunit sigma-70</fullName>
    </submittedName>
</protein>
<evidence type="ECO:0000256" key="2">
    <source>
        <dbReference type="ARBA" id="ARBA00023015"/>
    </source>
</evidence>
<dbReference type="OrthoDB" id="1491902at2"/>
<dbReference type="PANTHER" id="PTHR43133:SF46">
    <property type="entry name" value="RNA POLYMERASE SIGMA-70 FACTOR ECF SUBFAMILY"/>
    <property type="match status" value="1"/>
</dbReference>
<dbReference type="CDD" id="cd06171">
    <property type="entry name" value="Sigma70_r4"/>
    <property type="match status" value="1"/>
</dbReference>
<feature type="domain" description="RNA polymerase sigma factor 70 region 4 type 2" evidence="6">
    <location>
        <begin position="121"/>
        <end position="172"/>
    </location>
</feature>
<dbReference type="InterPro" id="IPR013249">
    <property type="entry name" value="RNA_pol_sigma70_r4_t2"/>
</dbReference>
<dbReference type="Proteomes" id="UP000245647">
    <property type="component" value="Unassembled WGS sequence"/>
</dbReference>
<dbReference type="PANTHER" id="PTHR43133">
    <property type="entry name" value="RNA POLYMERASE ECF-TYPE SIGMA FACTO"/>
    <property type="match status" value="1"/>
</dbReference>
<dbReference type="InterPro" id="IPR013325">
    <property type="entry name" value="RNA_pol_sigma_r2"/>
</dbReference>
<gene>
    <name evidence="7" type="ORF">DDR33_13195</name>
</gene>
<comment type="similarity">
    <text evidence="1">Belongs to the sigma-70 factor family. ECF subfamily.</text>
</comment>
<dbReference type="GO" id="GO:0016987">
    <property type="term" value="F:sigma factor activity"/>
    <property type="evidence" value="ECO:0007669"/>
    <property type="project" value="UniProtKB-KW"/>
</dbReference>
<organism evidence="7 8">
    <name type="scientific">Pararcticibacter amylolyticus</name>
    <dbReference type="NCBI Taxonomy" id="2173175"/>
    <lineage>
        <taxon>Bacteria</taxon>
        <taxon>Pseudomonadati</taxon>
        <taxon>Bacteroidota</taxon>
        <taxon>Sphingobacteriia</taxon>
        <taxon>Sphingobacteriales</taxon>
        <taxon>Sphingobacteriaceae</taxon>
        <taxon>Pararcticibacter</taxon>
    </lineage>
</organism>
<evidence type="ECO:0000259" key="6">
    <source>
        <dbReference type="Pfam" id="PF08281"/>
    </source>
</evidence>
<dbReference type="GO" id="GO:0006352">
    <property type="term" value="P:DNA-templated transcription initiation"/>
    <property type="evidence" value="ECO:0007669"/>
    <property type="project" value="InterPro"/>
</dbReference>
<comment type="caution">
    <text evidence="7">The sequence shown here is derived from an EMBL/GenBank/DDBJ whole genome shotgun (WGS) entry which is preliminary data.</text>
</comment>